<keyword evidence="2" id="KW-1185">Reference proteome</keyword>
<sequence>MSQVTGSLCSGIIGHQGRIHPGRSANPSQGTHIHTMDYLEMPINLQCMSLDQ</sequence>
<protein>
    <submittedName>
        <fullName evidence="1">Uncharacterized protein</fullName>
    </submittedName>
</protein>
<evidence type="ECO:0000313" key="2">
    <source>
        <dbReference type="Proteomes" id="UP001274896"/>
    </source>
</evidence>
<name>A0AAE0UJ66_9TELE</name>
<gene>
    <name evidence="1" type="ORF">QTP70_026049</name>
</gene>
<dbReference type="Proteomes" id="UP001274896">
    <property type="component" value="Unassembled WGS sequence"/>
</dbReference>
<accession>A0AAE0UJ66</accession>
<organism evidence="1 2">
    <name type="scientific">Hemibagrus guttatus</name>
    <dbReference type="NCBI Taxonomy" id="175788"/>
    <lineage>
        <taxon>Eukaryota</taxon>
        <taxon>Metazoa</taxon>
        <taxon>Chordata</taxon>
        <taxon>Craniata</taxon>
        <taxon>Vertebrata</taxon>
        <taxon>Euteleostomi</taxon>
        <taxon>Actinopterygii</taxon>
        <taxon>Neopterygii</taxon>
        <taxon>Teleostei</taxon>
        <taxon>Ostariophysi</taxon>
        <taxon>Siluriformes</taxon>
        <taxon>Bagridae</taxon>
        <taxon>Hemibagrus</taxon>
    </lineage>
</organism>
<evidence type="ECO:0000313" key="1">
    <source>
        <dbReference type="EMBL" id="KAK3507483.1"/>
    </source>
</evidence>
<proteinExistence type="predicted"/>
<feature type="non-terminal residue" evidence="1">
    <location>
        <position position="52"/>
    </location>
</feature>
<reference evidence="1" key="1">
    <citation type="submission" date="2023-06" db="EMBL/GenBank/DDBJ databases">
        <title>Male Hemibagrus guttatus genome.</title>
        <authorList>
            <person name="Bian C."/>
        </authorList>
    </citation>
    <scope>NUCLEOTIDE SEQUENCE</scope>
    <source>
        <strain evidence="1">Male_cb2023</strain>
        <tissue evidence="1">Muscle</tissue>
    </source>
</reference>
<comment type="caution">
    <text evidence="1">The sequence shown here is derived from an EMBL/GenBank/DDBJ whole genome shotgun (WGS) entry which is preliminary data.</text>
</comment>
<dbReference type="EMBL" id="JAUCMX010000029">
    <property type="protein sequence ID" value="KAK3507483.1"/>
    <property type="molecule type" value="Genomic_DNA"/>
</dbReference>
<dbReference type="AlphaFoldDB" id="A0AAE0UJ66"/>